<dbReference type="Pfam" id="PF03965">
    <property type="entry name" value="Penicillinase_R"/>
    <property type="match status" value="1"/>
</dbReference>
<accession>A0AAU0F047</accession>
<evidence type="ECO:0000256" key="3">
    <source>
        <dbReference type="ARBA" id="ARBA00023125"/>
    </source>
</evidence>
<proteinExistence type="inferred from homology"/>
<keyword evidence="4" id="KW-0804">Transcription</keyword>
<protein>
    <submittedName>
        <fullName evidence="5">Transcriptional regulator</fullName>
    </submittedName>
</protein>
<organism evidence="5 6">
    <name type="scientific">Bergeyella porcorum</name>
    <dbReference type="NCBI Taxonomy" id="1735111"/>
    <lineage>
        <taxon>Bacteria</taxon>
        <taxon>Pseudomonadati</taxon>
        <taxon>Bacteroidota</taxon>
        <taxon>Flavobacteriia</taxon>
        <taxon>Flavobacteriales</taxon>
        <taxon>Weeksellaceae</taxon>
        <taxon>Bergeyella</taxon>
    </lineage>
</organism>
<dbReference type="Gene3D" id="1.10.4040.10">
    <property type="entry name" value="Penicillinase repressor domain"/>
    <property type="match status" value="1"/>
</dbReference>
<dbReference type="AlphaFoldDB" id="A0AAU0F047"/>
<keyword evidence="6" id="KW-1185">Reference proteome</keyword>
<dbReference type="InterPro" id="IPR005650">
    <property type="entry name" value="BlaI_family"/>
</dbReference>
<dbReference type="Gene3D" id="1.10.10.10">
    <property type="entry name" value="Winged helix-like DNA-binding domain superfamily/Winged helix DNA-binding domain"/>
    <property type="match status" value="1"/>
</dbReference>
<dbReference type="InterPro" id="IPR036390">
    <property type="entry name" value="WH_DNA-bd_sf"/>
</dbReference>
<dbReference type="GO" id="GO:0045892">
    <property type="term" value="P:negative regulation of DNA-templated transcription"/>
    <property type="evidence" value="ECO:0007669"/>
    <property type="project" value="InterPro"/>
</dbReference>
<evidence type="ECO:0000256" key="2">
    <source>
        <dbReference type="ARBA" id="ARBA00023015"/>
    </source>
</evidence>
<comment type="similarity">
    <text evidence="1">Belongs to the BlaI transcriptional regulatory family.</text>
</comment>
<dbReference type="KEGG" id="bpor:BPO_0229"/>
<name>A0AAU0F047_9FLAO</name>
<evidence type="ECO:0000313" key="6">
    <source>
        <dbReference type="Proteomes" id="UP001432059"/>
    </source>
</evidence>
<dbReference type="EMBL" id="CP136426">
    <property type="protein sequence ID" value="WOC50876.1"/>
    <property type="molecule type" value="Genomic_DNA"/>
</dbReference>
<dbReference type="SUPFAM" id="SSF46785">
    <property type="entry name" value="Winged helix' DNA-binding domain"/>
    <property type="match status" value="1"/>
</dbReference>
<dbReference type="Proteomes" id="UP001432059">
    <property type="component" value="Chromosome"/>
</dbReference>
<sequence length="155" mass="17890">MTINPLTPAEEQLMQVIWTLKLPFTKDILEAYPEPKPHPNTVSTFLKILVEKGYLSTEKVGRIFRYNALISFEDYKKNLLHQFLERYFGGSASSLLSYLMKEQLLSPSDLKLDSEGTASERLAHSYDGEIRTFIEELTSDKKKKKKKKAKKKSKD</sequence>
<evidence type="ECO:0000256" key="4">
    <source>
        <dbReference type="ARBA" id="ARBA00023163"/>
    </source>
</evidence>
<evidence type="ECO:0000256" key="1">
    <source>
        <dbReference type="ARBA" id="ARBA00011046"/>
    </source>
</evidence>
<dbReference type="GO" id="GO:0003677">
    <property type="term" value="F:DNA binding"/>
    <property type="evidence" value="ECO:0007669"/>
    <property type="project" value="UniProtKB-KW"/>
</dbReference>
<keyword evidence="2" id="KW-0805">Transcription regulation</keyword>
<dbReference type="InterPro" id="IPR036388">
    <property type="entry name" value="WH-like_DNA-bd_sf"/>
</dbReference>
<gene>
    <name evidence="5" type="ORF">BPO_0229</name>
</gene>
<dbReference type="RefSeq" id="WP_327984580.1">
    <property type="nucleotide sequence ID" value="NZ_CP136426.1"/>
</dbReference>
<reference evidence="5" key="1">
    <citation type="submission" date="2023-10" db="EMBL/GenBank/DDBJ databases">
        <title>Characterization and whole genome sequencing of a novel strain of Bergeyella porcorum QD2021 isolated from pig.</title>
        <authorList>
            <person name="Liu G."/>
            <person name="Chen C."/>
            <person name="Han X."/>
        </authorList>
    </citation>
    <scope>NUCLEOTIDE SEQUENCE</scope>
    <source>
        <strain evidence="5">QD2021</strain>
    </source>
</reference>
<keyword evidence="3" id="KW-0238">DNA-binding</keyword>
<evidence type="ECO:0000313" key="5">
    <source>
        <dbReference type="EMBL" id="WOC50876.1"/>
    </source>
</evidence>